<dbReference type="EMBL" id="VYYT01000128">
    <property type="protein sequence ID" value="KAK2765791.1"/>
    <property type="molecule type" value="Genomic_DNA"/>
</dbReference>
<comment type="similarity">
    <text evidence="3 10">Belongs to the cytochrome P450 family.</text>
</comment>
<proteinExistence type="inferred from homology"/>
<dbReference type="GO" id="GO:0051213">
    <property type="term" value="F:dioxygenase activity"/>
    <property type="evidence" value="ECO:0007669"/>
    <property type="project" value="UniProtKB-KW"/>
</dbReference>
<evidence type="ECO:0000256" key="7">
    <source>
        <dbReference type="ARBA" id="ARBA00023004"/>
    </source>
</evidence>
<keyword evidence="12" id="KW-1185">Reference proteome</keyword>
<sequence>MIDATSFLIFSVSLCKEAYALSGLVLAAALVASLLAHWETRPRRLSLPVAGKKTDKDFREALAAGRTLYPDKAFVLPSEPPIVVLPHKLINGLKSAPETQLSADKEVCRRGLGQYTDLGTPMPEMFHAIKVDLTRHVRDLVPILQREVGSAFEQHLELQEDGEWTEVTTFSFVKRIVTILNAVAFVGCDLARNPEWQDIAFNYSDDLRKAFDALNRWHPWLRPFVHPFIFHHIGFSARRSRVAELLRATVDESDTKETGAYNLTNFIRNRIGDSRRNDTKLLARMQLRAALAGADTVAQALTNAIFDVASEPGYSETLRIEVASLVCNAPGGTWDMGMLRSMSKLDSLLRESARVYAPFLVAMGRITTSPLELDDGSIIPKDTTVYFDMYHAHRSPDVQNDAGISKFDAFRFSQRRVEQSLPNKYLAATTGPDNLPFGHGAHSCPGRFFAVAEMKVILAHLLLNYDVKLSGAKRPEAGYWGIALVTDRNAKIMVRKRQAA</sequence>
<dbReference type="Gene3D" id="1.10.630.10">
    <property type="entry name" value="Cytochrome P450"/>
    <property type="match status" value="1"/>
</dbReference>
<keyword evidence="8 10" id="KW-0503">Monooxygenase</keyword>
<organism evidence="11 12">
    <name type="scientific">Colletotrichum kahawae</name>
    <name type="common">Coffee berry disease fungus</name>
    <dbReference type="NCBI Taxonomy" id="34407"/>
    <lineage>
        <taxon>Eukaryota</taxon>
        <taxon>Fungi</taxon>
        <taxon>Dikarya</taxon>
        <taxon>Ascomycota</taxon>
        <taxon>Pezizomycotina</taxon>
        <taxon>Sordariomycetes</taxon>
        <taxon>Hypocreomycetidae</taxon>
        <taxon>Glomerellales</taxon>
        <taxon>Glomerellaceae</taxon>
        <taxon>Colletotrichum</taxon>
        <taxon>Colletotrichum gloeosporioides species complex</taxon>
    </lineage>
</organism>
<dbReference type="GO" id="GO:0004497">
    <property type="term" value="F:monooxygenase activity"/>
    <property type="evidence" value="ECO:0007669"/>
    <property type="project" value="UniProtKB-KW"/>
</dbReference>
<keyword evidence="5 9" id="KW-0479">Metal-binding</keyword>
<accession>A0AAE0D6N4</accession>
<dbReference type="PANTHER" id="PTHR46206">
    <property type="entry name" value="CYTOCHROME P450"/>
    <property type="match status" value="1"/>
</dbReference>
<evidence type="ECO:0000256" key="9">
    <source>
        <dbReference type="PIRSR" id="PIRSR602403-1"/>
    </source>
</evidence>
<evidence type="ECO:0000256" key="3">
    <source>
        <dbReference type="ARBA" id="ARBA00010617"/>
    </source>
</evidence>
<dbReference type="CDD" id="cd11041">
    <property type="entry name" value="CYP503A1-like"/>
    <property type="match status" value="1"/>
</dbReference>
<evidence type="ECO:0000256" key="1">
    <source>
        <dbReference type="ARBA" id="ARBA00001971"/>
    </source>
</evidence>
<dbReference type="InterPro" id="IPR036396">
    <property type="entry name" value="Cyt_P450_sf"/>
</dbReference>
<dbReference type="SUPFAM" id="SSF48264">
    <property type="entry name" value="Cytochrome P450"/>
    <property type="match status" value="1"/>
</dbReference>
<dbReference type="PRINTS" id="PR00385">
    <property type="entry name" value="P450"/>
</dbReference>
<dbReference type="AlphaFoldDB" id="A0AAE0D6N4"/>
<name>A0AAE0D6N4_COLKA</name>
<comment type="subcellular location">
    <subcellularLocation>
        <location evidence="2">Membrane</location>
        <topology evidence="2">Single-pass membrane protein</topology>
    </subcellularLocation>
</comment>
<dbReference type="GO" id="GO:0005506">
    <property type="term" value="F:iron ion binding"/>
    <property type="evidence" value="ECO:0007669"/>
    <property type="project" value="InterPro"/>
</dbReference>
<dbReference type="PROSITE" id="PS00086">
    <property type="entry name" value="CYTOCHROME_P450"/>
    <property type="match status" value="1"/>
</dbReference>
<dbReference type="GO" id="GO:0016020">
    <property type="term" value="C:membrane"/>
    <property type="evidence" value="ECO:0007669"/>
    <property type="project" value="UniProtKB-SubCell"/>
</dbReference>
<dbReference type="Proteomes" id="UP001281614">
    <property type="component" value="Unassembled WGS sequence"/>
</dbReference>
<evidence type="ECO:0000256" key="6">
    <source>
        <dbReference type="ARBA" id="ARBA00023002"/>
    </source>
</evidence>
<gene>
    <name evidence="11" type="ORF">CKAH01_15595</name>
</gene>
<dbReference type="PRINTS" id="PR00465">
    <property type="entry name" value="EP450IV"/>
</dbReference>
<comment type="cofactor">
    <cofactor evidence="1 9">
        <name>heme</name>
        <dbReference type="ChEBI" id="CHEBI:30413"/>
    </cofactor>
</comment>
<comment type="caution">
    <text evidence="11">The sequence shown here is derived from an EMBL/GenBank/DDBJ whole genome shotgun (WGS) entry which is preliminary data.</text>
</comment>
<dbReference type="GO" id="GO:0020037">
    <property type="term" value="F:heme binding"/>
    <property type="evidence" value="ECO:0007669"/>
    <property type="project" value="InterPro"/>
</dbReference>
<protein>
    <submittedName>
        <fullName evidence="11">Alpha-ketoglutarate dependent xanthine dioxygenase</fullName>
    </submittedName>
</protein>
<reference evidence="11" key="1">
    <citation type="submission" date="2023-02" db="EMBL/GenBank/DDBJ databases">
        <title>Colletotrichum kahawae CIFC_Que2 genome sequencing and assembly.</title>
        <authorList>
            <person name="Baroncelli R."/>
        </authorList>
    </citation>
    <scope>NUCLEOTIDE SEQUENCE</scope>
    <source>
        <strain evidence="11">CIFC_Que2</strain>
    </source>
</reference>
<dbReference type="InterPro" id="IPR002403">
    <property type="entry name" value="Cyt_P450_E_grp-IV"/>
</dbReference>
<evidence type="ECO:0000313" key="11">
    <source>
        <dbReference type="EMBL" id="KAK2765791.1"/>
    </source>
</evidence>
<evidence type="ECO:0000256" key="5">
    <source>
        <dbReference type="ARBA" id="ARBA00022723"/>
    </source>
</evidence>
<dbReference type="InterPro" id="IPR001128">
    <property type="entry name" value="Cyt_P450"/>
</dbReference>
<feature type="binding site" description="axial binding residue" evidence="9">
    <location>
        <position position="444"/>
    </location>
    <ligand>
        <name>heme</name>
        <dbReference type="ChEBI" id="CHEBI:30413"/>
    </ligand>
    <ligandPart>
        <name>Fe</name>
        <dbReference type="ChEBI" id="CHEBI:18248"/>
    </ligandPart>
</feature>
<dbReference type="Pfam" id="PF00067">
    <property type="entry name" value="p450"/>
    <property type="match status" value="1"/>
</dbReference>
<keyword evidence="6 10" id="KW-0560">Oxidoreductase</keyword>
<evidence type="ECO:0000256" key="2">
    <source>
        <dbReference type="ARBA" id="ARBA00004167"/>
    </source>
</evidence>
<keyword evidence="11" id="KW-0223">Dioxygenase</keyword>
<keyword evidence="4 9" id="KW-0349">Heme</keyword>
<dbReference type="GO" id="GO:0016705">
    <property type="term" value="F:oxidoreductase activity, acting on paired donors, with incorporation or reduction of molecular oxygen"/>
    <property type="evidence" value="ECO:0007669"/>
    <property type="project" value="InterPro"/>
</dbReference>
<dbReference type="PANTHER" id="PTHR46206:SF6">
    <property type="entry name" value="CYTOCHROME P450 MONOOXYGENASE AN1598-RELATED"/>
    <property type="match status" value="1"/>
</dbReference>
<evidence type="ECO:0000256" key="8">
    <source>
        <dbReference type="ARBA" id="ARBA00023033"/>
    </source>
</evidence>
<evidence type="ECO:0000256" key="10">
    <source>
        <dbReference type="RuleBase" id="RU000461"/>
    </source>
</evidence>
<dbReference type="InterPro" id="IPR017972">
    <property type="entry name" value="Cyt_P450_CS"/>
</dbReference>
<evidence type="ECO:0000256" key="4">
    <source>
        <dbReference type="ARBA" id="ARBA00022617"/>
    </source>
</evidence>
<evidence type="ECO:0000313" key="12">
    <source>
        <dbReference type="Proteomes" id="UP001281614"/>
    </source>
</evidence>
<keyword evidence="7 9" id="KW-0408">Iron</keyword>